<reference evidence="3 4" key="1">
    <citation type="submission" date="2021-04" db="EMBL/GenBank/DDBJ databases">
        <authorList>
            <person name="Pira H."/>
            <person name="Risdian C."/>
            <person name="Wink J."/>
        </authorList>
    </citation>
    <scope>NUCLEOTIDE SEQUENCE [LARGE SCALE GENOMIC DNA]</scope>
    <source>
        <strain evidence="3 4">DSM 107782</strain>
    </source>
</reference>
<dbReference type="Gene3D" id="3.90.1200.10">
    <property type="match status" value="1"/>
</dbReference>
<feature type="domain" description="Aminoglycoside phosphotransferase" evidence="2">
    <location>
        <begin position="48"/>
        <end position="272"/>
    </location>
</feature>
<dbReference type="InterPro" id="IPR011009">
    <property type="entry name" value="Kinase-like_dom_sf"/>
</dbReference>
<name>A0ABS7WIE7_9SPHN</name>
<evidence type="ECO:0000259" key="2">
    <source>
        <dbReference type="Pfam" id="PF01636"/>
    </source>
</evidence>
<dbReference type="InterPro" id="IPR002575">
    <property type="entry name" value="Aminoglycoside_PTrfase"/>
</dbReference>
<feature type="compositionally biased region" description="Low complexity" evidence="1">
    <location>
        <begin position="1"/>
        <end position="14"/>
    </location>
</feature>
<dbReference type="PANTHER" id="PTHR21310:SF57">
    <property type="entry name" value="BLR2944 PROTEIN"/>
    <property type="match status" value="1"/>
</dbReference>
<feature type="region of interest" description="Disordered" evidence="1">
    <location>
        <begin position="1"/>
        <end position="22"/>
    </location>
</feature>
<dbReference type="SUPFAM" id="SSF56112">
    <property type="entry name" value="Protein kinase-like (PK-like)"/>
    <property type="match status" value="1"/>
</dbReference>
<accession>A0ABS7WIE7</accession>
<dbReference type="PANTHER" id="PTHR21310">
    <property type="entry name" value="AMINOGLYCOSIDE PHOSPHOTRANSFERASE-RELATED-RELATED"/>
    <property type="match status" value="1"/>
</dbReference>
<dbReference type="Proteomes" id="UP000824621">
    <property type="component" value="Unassembled WGS sequence"/>
</dbReference>
<keyword evidence="4" id="KW-1185">Reference proteome</keyword>
<dbReference type="CDD" id="cd05154">
    <property type="entry name" value="ACAD10_11_N-like"/>
    <property type="match status" value="1"/>
</dbReference>
<sequence>MASAPEPAESDLPSDSPPEDDERTFAAKLAAMARRVDPRITGVSGIGRITAGATLQTFALDLEAPNETIPLILRRSPGGRANASLSLPDEAAVIRAVGEHGLAVPSIWHVLTSEDELGDGFLMQRIDGETLPRRIIRMTETSGNGPELTRQLGRALARVHSLPLEGLPPLPQTEIATQLTRLEEELRKEGAQPRPVFELALKWLRRRIPVPAEPRLLHGDFRIGNVIVGPEGLRAVLDWEIAHIGDPAEDLAWMQVPPWRFGNLEKPVGGIGRPETLYEAYSEETGWPVDPERVRFFRVLGSLRWGVSTAGMVNWLRGHDPSVERAMIARRASENEIDLLRAIAGQE</sequence>
<protein>
    <submittedName>
        <fullName evidence="3">Phosphotransferase family protein</fullName>
    </submittedName>
</protein>
<proteinExistence type="predicted"/>
<dbReference type="Pfam" id="PF01636">
    <property type="entry name" value="APH"/>
    <property type="match status" value="1"/>
</dbReference>
<gene>
    <name evidence="3" type="ORF">KCN53_04360</name>
</gene>
<dbReference type="InterPro" id="IPR041726">
    <property type="entry name" value="ACAD10_11_N"/>
</dbReference>
<evidence type="ECO:0000313" key="4">
    <source>
        <dbReference type="Proteomes" id="UP000824621"/>
    </source>
</evidence>
<evidence type="ECO:0000313" key="3">
    <source>
        <dbReference type="EMBL" id="MBZ6377861.1"/>
    </source>
</evidence>
<organism evidence="3 4">
    <name type="scientific">Pacificimonas aurantium</name>
    <dbReference type="NCBI Taxonomy" id="1250540"/>
    <lineage>
        <taxon>Bacteria</taxon>
        <taxon>Pseudomonadati</taxon>
        <taxon>Pseudomonadota</taxon>
        <taxon>Alphaproteobacteria</taxon>
        <taxon>Sphingomonadales</taxon>
        <taxon>Sphingosinicellaceae</taxon>
        <taxon>Pacificimonas</taxon>
    </lineage>
</organism>
<dbReference type="InterPro" id="IPR051678">
    <property type="entry name" value="AGP_Transferase"/>
</dbReference>
<dbReference type="RefSeq" id="WP_207790588.1">
    <property type="nucleotide sequence ID" value="NZ_JAGSGB010000001.1"/>
</dbReference>
<evidence type="ECO:0000256" key="1">
    <source>
        <dbReference type="SAM" id="MobiDB-lite"/>
    </source>
</evidence>
<comment type="caution">
    <text evidence="3">The sequence shown here is derived from an EMBL/GenBank/DDBJ whole genome shotgun (WGS) entry which is preliminary data.</text>
</comment>
<dbReference type="EMBL" id="JAGSGB010000001">
    <property type="protein sequence ID" value="MBZ6377861.1"/>
    <property type="molecule type" value="Genomic_DNA"/>
</dbReference>